<dbReference type="AlphaFoldDB" id="A0A679I3Z4"/>
<dbReference type="EMBL" id="AP022345">
    <property type="protein sequence ID" value="BBU69216.1"/>
    <property type="molecule type" value="Genomic_DNA"/>
</dbReference>
<protein>
    <submittedName>
        <fullName evidence="1">Uncharacterized protein</fullName>
    </submittedName>
</protein>
<sequence length="392" mass="42887">MLPDRHYLETVLGAGALAERPHLFSDSVIDLPLAEFEALAGFIRAVTELVGLASYQTAIAERHAWVSVSQPPGVCLGFDFHRTPDGPKLIEINTNAGGSLLVTALNRAWGLLQQAAVAEQLLVDMFKAEWLAWDTARPLKTIAIVDESPEQQYLYPEFVRWQKLFEAHGIQAMVCAPEALLCNSAGQLSYQGIPIDLVYNRLTDFSLAAATSAAMANAWAAQAAGVKTGTLITPHPVAHALWADKRNLDWLSDPERLASFGLTRDAAEQIVRCVPRTTPVLAAQSEHFWSNRKTLFFKPQAGFGSRATYRGEKLTKRVFEEILQGGYVAQAFVPPPEVALNSPLGEAPITLKYDLRVYAYAGEIQLLAARLYQGQTTNFRTPGGGFAPVRVA</sequence>
<name>A0A679I3Z4_9RHOO</name>
<evidence type="ECO:0000313" key="2">
    <source>
        <dbReference type="Proteomes" id="UP000463961"/>
    </source>
</evidence>
<reference evidence="2" key="1">
    <citation type="submission" date="2020-01" db="EMBL/GenBank/DDBJ databases">
        <title>Phosphoaccumulans saitamaens gen. nov., sp. nov., a polyphosphate accumulating bacterium isolated from surface river water.</title>
        <authorList>
            <person name="Watanabe K."/>
            <person name="Suda W."/>
        </authorList>
    </citation>
    <scope>NUCLEOTIDE SEQUENCE [LARGE SCALE GENOMIC DNA]</scope>
    <source>
        <strain evidence="2">ICHIAU1</strain>
    </source>
</reference>
<proteinExistence type="predicted"/>
<dbReference type="OrthoDB" id="344992at2"/>
<evidence type="ECO:0000313" key="1">
    <source>
        <dbReference type="EMBL" id="BBU69216.1"/>
    </source>
</evidence>
<accession>A0A679I3Z4</accession>
<gene>
    <name evidence="1" type="ORF">ICHIAU1_14990</name>
</gene>
<dbReference type="RefSeq" id="WP_162050069.1">
    <property type="nucleotide sequence ID" value="NZ_AP019011.1"/>
</dbReference>
<organism evidence="1 2">
    <name type="scientific">Fluviibacter phosphoraccumulans</name>
    <dbReference type="NCBI Taxonomy" id="1751046"/>
    <lineage>
        <taxon>Bacteria</taxon>
        <taxon>Pseudomonadati</taxon>
        <taxon>Pseudomonadota</taxon>
        <taxon>Betaproteobacteria</taxon>
        <taxon>Rhodocyclales</taxon>
        <taxon>Fluviibacteraceae</taxon>
        <taxon>Fluviibacter</taxon>
    </lineage>
</organism>
<dbReference type="SUPFAM" id="SSF56059">
    <property type="entry name" value="Glutathione synthetase ATP-binding domain-like"/>
    <property type="match status" value="1"/>
</dbReference>
<dbReference type="Proteomes" id="UP000463961">
    <property type="component" value="Chromosome"/>
</dbReference>
<keyword evidence="2" id="KW-1185">Reference proteome</keyword>